<organism evidence="2">
    <name type="scientific">Gaeavirus sp</name>
    <dbReference type="NCBI Taxonomy" id="2487767"/>
    <lineage>
        <taxon>Viruses</taxon>
        <taxon>Varidnaviria</taxon>
        <taxon>Bamfordvirae</taxon>
        <taxon>Nucleocytoviricota</taxon>
        <taxon>Megaviricetes</taxon>
        <taxon>Imitervirales</taxon>
        <taxon>Mimiviridae</taxon>
        <taxon>Klosneuvirinae</taxon>
    </lineage>
</organism>
<proteinExistence type="predicted"/>
<dbReference type="CDD" id="cd18787">
    <property type="entry name" value="SF2_C_DEAD"/>
    <property type="match status" value="1"/>
</dbReference>
<dbReference type="InterPro" id="IPR027417">
    <property type="entry name" value="P-loop_NTPase"/>
</dbReference>
<evidence type="ECO:0000313" key="2">
    <source>
        <dbReference type="EMBL" id="AYV79974.1"/>
    </source>
</evidence>
<reference evidence="2" key="1">
    <citation type="submission" date="2018-10" db="EMBL/GenBank/DDBJ databases">
        <title>Hidden diversity of soil giant viruses.</title>
        <authorList>
            <person name="Schulz F."/>
            <person name="Alteio L."/>
            <person name="Goudeau D."/>
            <person name="Ryan E.M."/>
            <person name="Malmstrom R.R."/>
            <person name="Blanchard J."/>
            <person name="Woyke T."/>
        </authorList>
    </citation>
    <scope>NUCLEOTIDE SEQUENCE</scope>
    <source>
        <strain evidence="2">GAV1</strain>
    </source>
</reference>
<accession>A0A3G5A0D6</accession>
<keyword evidence="2" id="KW-0067">ATP-binding</keyword>
<dbReference type="EMBL" id="MK072201">
    <property type="protein sequence ID" value="AYV79974.1"/>
    <property type="molecule type" value="Genomic_DNA"/>
</dbReference>
<dbReference type="InterPro" id="IPR001650">
    <property type="entry name" value="Helicase_C-like"/>
</dbReference>
<dbReference type="SMART" id="SM00490">
    <property type="entry name" value="HELICc"/>
    <property type="match status" value="1"/>
</dbReference>
<dbReference type="GO" id="GO:0004386">
    <property type="term" value="F:helicase activity"/>
    <property type="evidence" value="ECO:0007669"/>
    <property type="project" value="UniProtKB-KW"/>
</dbReference>
<gene>
    <name evidence="2" type="ORF">Gaeavirus3_28</name>
</gene>
<dbReference type="PANTHER" id="PTHR47958">
    <property type="entry name" value="ATP-DEPENDENT RNA HELICASE DBP3"/>
    <property type="match status" value="1"/>
</dbReference>
<evidence type="ECO:0000259" key="1">
    <source>
        <dbReference type="PROSITE" id="PS51194"/>
    </source>
</evidence>
<sequence>MTLEGIKQTYVDVAHSSDKIEVLIDMLATLPIQQFIVYVNSKKNAEWLRDQLEKENYAVMTINSSNSKAERAEIIRNFKKGDAKCLISTDLLARGIDIQQLSLVINYDLPRADNIQAYIHRIGRSGRYGKKGLAINLVTKYDKDIQNLISLTFKCPILPLHSDFIKDI</sequence>
<keyword evidence="2" id="KW-0347">Helicase</keyword>
<dbReference type="Pfam" id="PF00271">
    <property type="entry name" value="Helicase_C"/>
    <property type="match status" value="1"/>
</dbReference>
<dbReference type="SUPFAM" id="SSF52540">
    <property type="entry name" value="P-loop containing nucleoside triphosphate hydrolases"/>
    <property type="match status" value="1"/>
</dbReference>
<keyword evidence="2" id="KW-0547">Nucleotide-binding</keyword>
<protein>
    <submittedName>
        <fullName evidence="2">ATP-dependent RNA helicase</fullName>
    </submittedName>
</protein>
<dbReference type="PROSITE" id="PS51194">
    <property type="entry name" value="HELICASE_CTER"/>
    <property type="match status" value="1"/>
</dbReference>
<dbReference type="Gene3D" id="3.40.50.300">
    <property type="entry name" value="P-loop containing nucleotide triphosphate hydrolases"/>
    <property type="match status" value="1"/>
</dbReference>
<feature type="domain" description="Helicase C-terminal" evidence="1">
    <location>
        <begin position="22"/>
        <end position="168"/>
    </location>
</feature>
<name>A0A3G5A0D6_9VIRU</name>
<keyword evidence="2" id="KW-0378">Hydrolase</keyword>